<feature type="transmembrane region" description="Helical" evidence="2">
    <location>
        <begin position="104"/>
        <end position="124"/>
    </location>
</feature>
<gene>
    <name evidence="3" type="ORF">ACFQ1S_18935</name>
</gene>
<keyword evidence="2" id="KW-0812">Transmembrane</keyword>
<comment type="caution">
    <text evidence="3">The sequence shown here is derived from an EMBL/GenBank/DDBJ whole genome shotgun (WGS) entry which is preliminary data.</text>
</comment>
<dbReference type="Proteomes" id="UP001597045">
    <property type="component" value="Unassembled WGS sequence"/>
</dbReference>
<evidence type="ECO:0000256" key="2">
    <source>
        <dbReference type="SAM" id="Phobius"/>
    </source>
</evidence>
<keyword evidence="4" id="KW-1185">Reference proteome</keyword>
<feature type="region of interest" description="Disordered" evidence="1">
    <location>
        <begin position="1"/>
        <end position="21"/>
    </location>
</feature>
<accession>A0ABW3MCQ0</accession>
<evidence type="ECO:0008006" key="5">
    <source>
        <dbReference type="Google" id="ProtNLM"/>
    </source>
</evidence>
<feature type="transmembrane region" description="Helical" evidence="2">
    <location>
        <begin position="131"/>
        <end position="148"/>
    </location>
</feature>
<evidence type="ECO:0000313" key="4">
    <source>
        <dbReference type="Proteomes" id="UP001597045"/>
    </source>
</evidence>
<sequence length="150" mass="16219">MNQLYRASDRTVPRQNGPRRADLPPPVAVRIAATLVSAILFYFGTGLEPWAWCLWLAPLPLLFVLPKVRGRTAFVMSAVAWLGGESAMWQYFLGSLSLPVFPALLIIIGSAVLFGLVGMGFGVLGRAGRPLVAAFMVPAAWAAIEYVMSV</sequence>
<feature type="non-terminal residue" evidence="3">
    <location>
        <position position="150"/>
    </location>
</feature>
<feature type="transmembrane region" description="Helical" evidence="2">
    <location>
        <begin position="21"/>
        <end position="43"/>
    </location>
</feature>
<feature type="transmembrane region" description="Helical" evidence="2">
    <location>
        <begin position="73"/>
        <end position="92"/>
    </location>
</feature>
<reference evidence="4" key="1">
    <citation type="journal article" date="2019" name="Int. J. Syst. Evol. Microbiol.">
        <title>The Global Catalogue of Microorganisms (GCM) 10K type strain sequencing project: providing services to taxonomists for standard genome sequencing and annotation.</title>
        <authorList>
            <consortium name="The Broad Institute Genomics Platform"/>
            <consortium name="The Broad Institute Genome Sequencing Center for Infectious Disease"/>
            <person name="Wu L."/>
            <person name="Ma J."/>
        </authorList>
    </citation>
    <scope>NUCLEOTIDE SEQUENCE [LARGE SCALE GENOMIC DNA]</scope>
    <source>
        <strain evidence="4">JCM 31486</strain>
    </source>
</reference>
<evidence type="ECO:0000313" key="3">
    <source>
        <dbReference type="EMBL" id="MFD1047465.1"/>
    </source>
</evidence>
<dbReference type="EMBL" id="JBHTIS010001090">
    <property type="protein sequence ID" value="MFD1047465.1"/>
    <property type="molecule type" value="Genomic_DNA"/>
</dbReference>
<keyword evidence="2" id="KW-0472">Membrane</keyword>
<evidence type="ECO:0000256" key="1">
    <source>
        <dbReference type="SAM" id="MobiDB-lite"/>
    </source>
</evidence>
<proteinExistence type="predicted"/>
<keyword evidence="2" id="KW-1133">Transmembrane helix</keyword>
<name>A0ABW3MCQ0_9PSEU</name>
<organism evidence="3 4">
    <name type="scientific">Kibdelosporangium lantanae</name>
    <dbReference type="NCBI Taxonomy" id="1497396"/>
    <lineage>
        <taxon>Bacteria</taxon>
        <taxon>Bacillati</taxon>
        <taxon>Actinomycetota</taxon>
        <taxon>Actinomycetes</taxon>
        <taxon>Pseudonocardiales</taxon>
        <taxon>Pseudonocardiaceae</taxon>
        <taxon>Kibdelosporangium</taxon>
    </lineage>
</organism>
<feature type="transmembrane region" description="Helical" evidence="2">
    <location>
        <begin position="49"/>
        <end position="66"/>
    </location>
</feature>
<protein>
    <recommendedName>
        <fullName evidence="5">Apolipoprotein N-acyltransferase</fullName>
    </recommendedName>
</protein>